<dbReference type="AlphaFoldDB" id="A0A024UYB8"/>
<dbReference type="Pfam" id="PF17683">
    <property type="entry name" value="TFIIF_beta_N"/>
    <property type="match status" value="1"/>
</dbReference>
<reference evidence="3 4" key="1">
    <citation type="submission" date="2013-02" db="EMBL/GenBank/DDBJ databases">
        <title>The Genome Annotation of Plasmodium falciparum Vietnam Oak-Knoll (FVO).</title>
        <authorList>
            <consortium name="The Broad Institute Genome Sequencing Platform"/>
            <consortium name="The Broad Institute Genome Sequencing Center for Infectious Disease"/>
            <person name="Neafsey D."/>
            <person name="Hoffman S."/>
            <person name="Volkman S."/>
            <person name="Rosenthal P."/>
            <person name="Walker B."/>
            <person name="Young S.K."/>
            <person name="Zeng Q."/>
            <person name="Gargeya S."/>
            <person name="Fitzgerald M."/>
            <person name="Haas B."/>
            <person name="Abouelleil A."/>
            <person name="Allen A.W."/>
            <person name="Alvarado L."/>
            <person name="Arachchi H.M."/>
            <person name="Berlin A.M."/>
            <person name="Chapman S.B."/>
            <person name="Gainer-Dewar J."/>
            <person name="Goldberg J."/>
            <person name="Griggs A."/>
            <person name="Gujja S."/>
            <person name="Hansen M."/>
            <person name="Howarth C."/>
            <person name="Imamovic A."/>
            <person name="Ireland A."/>
            <person name="Larimer J."/>
            <person name="McCowan C."/>
            <person name="Murphy C."/>
            <person name="Pearson M."/>
            <person name="Poon T.W."/>
            <person name="Priest M."/>
            <person name="Roberts A."/>
            <person name="Saif S."/>
            <person name="Shea T."/>
            <person name="Sisk P."/>
            <person name="Sykes S."/>
            <person name="Wortman J."/>
            <person name="Nusbaum C."/>
            <person name="Birren B."/>
        </authorList>
    </citation>
    <scope>NUCLEOTIDE SEQUENCE [LARGE SCALE GENOMIC DNA]</scope>
    <source>
        <strain evidence="4">Vietnam Oak-Knoll (FVO)</strain>
    </source>
</reference>
<feature type="region of interest" description="Disordered" evidence="1">
    <location>
        <begin position="100"/>
        <end position="132"/>
    </location>
</feature>
<accession>A0A024UYB8</accession>
<evidence type="ECO:0000259" key="2">
    <source>
        <dbReference type="Pfam" id="PF17683"/>
    </source>
</evidence>
<proteinExistence type="predicted"/>
<evidence type="ECO:0000313" key="3">
    <source>
        <dbReference type="EMBL" id="ETW15237.1"/>
    </source>
</evidence>
<feature type="compositionally biased region" description="Low complexity" evidence="1">
    <location>
        <begin position="116"/>
        <end position="127"/>
    </location>
</feature>
<feature type="compositionally biased region" description="Polar residues" evidence="1">
    <location>
        <begin position="100"/>
        <end position="115"/>
    </location>
</feature>
<sequence>MNNSKENDSVSKLSFKNKNIKLIKVPKFVSNKWLQYNNKDIVGLLGCNNNNNNNDSEITELYVQKDDSDNVKKLRCNKNNTVNTYILKQNVIKLKSTNKSVSNSAGTLNNKSNDYTNTNKGKNTMNNLSKDNSDKHKEFDYVVCADLIKTCDYTYSFLPTLDQDYSSILKERHYKTNVKKERFTIIETRNEENMDATHTLFKYYTSEDKLNNESKDKNMKNNKRLFTDNDNLNTVSHSTSKQKAKQSKKMHVFDLDKAKISMFKIFEREGQNGVPFSFFTKSFNIPANHIKGILDEIAIKGKRDTDKKTVYFLKNCIG</sequence>
<dbReference type="EMBL" id="KI925184">
    <property type="protein sequence ID" value="ETW15237.1"/>
    <property type="molecule type" value="Genomic_DNA"/>
</dbReference>
<protein>
    <recommendedName>
        <fullName evidence="2">TFIIF beta subunit N-terminal domain-containing protein</fullName>
    </recommendedName>
</protein>
<evidence type="ECO:0000313" key="4">
    <source>
        <dbReference type="Proteomes" id="UP000030690"/>
    </source>
</evidence>
<feature type="domain" description="TFIIF beta subunit N-terminal" evidence="2">
    <location>
        <begin position="17"/>
        <end position="139"/>
    </location>
</feature>
<dbReference type="InterPro" id="IPR040504">
    <property type="entry name" value="TFIIF_beta_N"/>
</dbReference>
<evidence type="ECO:0000256" key="1">
    <source>
        <dbReference type="SAM" id="MobiDB-lite"/>
    </source>
</evidence>
<feature type="region of interest" description="Disordered" evidence="1">
    <location>
        <begin position="212"/>
        <end position="232"/>
    </location>
</feature>
<name>A0A024UYB8_PLAFA</name>
<dbReference type="OrthoDB" id="26094at2759"/>
<reference evidence="3 4" key="2">
    <citation type="submission" date="2013-02" db="EMBL/GenBank/DDBJ databases">
        <title>The Genome Sequence of Plasmodium falciparum Vietnam Oak-Knoll (FVO).</title>
        <authorList>
            <consortium name="The Broad Institute Genome Sequencing Platform"/>
            <consortium name="The Broad Institute Genome Sequencing Center for Infectious Disease"/>
            <person name="Neafsey D."/>
            <person name="Cheeseman I."/>
            <person name="Volkman S."/>
            <person name="Adams J."/>
            <person name="Walker B."/>
            <person name="Young S.K."/>
            <person name="Zeng Q."/>
            <person name="Gargeya S."/>
            <person name="Fitzgerald M."/>
            <person name="Haas B."/>
            <person name="Abouelleil A."/>
            <person name="Alvarado L."/>
            <person name="Arachchi H.M."/>
            <person name="Berlin A.M."/>
            <person name="Chapman S.B."/>
            <person name="Dewar J."/>
            <person name="Goldberg J."/>
            <person name="Griggs A."/>
            <person name="Gujja S."/>
            <person name="Hansen M."/>
            <person name="Howarth C."/>
            <person name="Imamovic A."/>
            <person name="Larimer J."/>
            <person name="McCowan C."/>
            <person name="Murphy C."/>
            <person name="Neiman D."/>
            <person name="Pearson M."/>
            <person name="Priest M."/>
            <person name="Roberts A."/>
            <person name="Saif S."/>
            <person name="Shea T."/>
            <person name="Sisk P."/>
            <person name="Sykes S."/>
            <person name="Wortman J."/>
            <person name="Nusbaum C."/>
            <person name="Birren B."/>
        </authorList>
    </citation>
    <scope>NUCLEOTIDE SEQUENCE [LARGE SCALE GENOMIC DNA]</scope>
    <source>
        <strain evidence="4">Vietnam Oak-Knoll (FVO)</strain>
    </source>
</reference>
<gene>
    <name evidence="3" type="ORF">PFFVO_05531</name>
</gene>
<organism evidence="3 4">
    <name type="scientific">Plasmodium falciparum Vietnam Oak-Knoll</name>
    <name type="common">FVO</name>
    <dbReference type="NCBI Taxonomy" id="1036723"/>
    <lineage>
        <taxon>Eukaryota</taxon>
        <taxon>Sar</taxon>
        <taxon>Alveolata</taxon>
        <taxon>Apicomplexa</taxon>
        <taxon>Aconoidasida</taxon>
        <taxon>Haemosporida</taxon>
        <taxon>Plasmodiidae</taxon>
        <taxon>Plasmodium</taxon>
        <taxon>Plasmodium (Laverania)</taxon>
    </lineage>
</organism>
<dbReference type="Proteomes" id="UP000030690">
    <property type="component" value="Unassembled WGS sequence"/>
</dbReference>